<evidence type="ECO:0000313" key="2">
    <source>
        <dbReference type="EMBL" id="MBP2383921.1"/>
    </source>
</evidence>
<feature type="compositionally biased region" description="Basic and acidic residues" evidence="1">
    <location>
        <begin position="61"/>
        <end position="71"/>
    </location>
</feature>
<evidence type="ECO:0000256" key="1">
    <source>
        <dbReference type="SAM" id="MobiDB-lite"/>
    </source>
</evidence>
<dbReference type="EMBL" id="JAGIOD010000002">
    <property type="protein sequence ID" value="MBP2383921.1"/>
    <property type="molecule type" value="Genomic_DNA"/>
</dbReference>
<accession>A0ABS4X6G2</accession>
<comment type="caution">
    <text evidence="2">The sequence shown here is derived from an EMBL/GenBank/DDBJ whole genome shotgun (WGS) entry which is preliminary data.</text>
</comment>
<proteinExistence type="predicted"/>
<evidence type="ECO:0000313" key="3">
    <source>
        <dbReference type="Proteomes" id="UP001519290"/>
    </source>
</evidence>
<dbReference type="RefSeq" id="WP_209904828.1">
    <property type="nucleotide sequence ID" value="NZ_BAAAJW010000001.1"/>
</dbReference>
<keyword evidence="3" id="KW-1185">Reference proteome</keyword>
<reference evidence="2 3" key="1">
    <citation type="submission" date="2021-03" db="EMBL/GenBank/DDBJ databases">
        <title>Sequencing the genomes of 1000 actinobacteria strains.</title>
        <authorList>
            <person name="Klenk H.-P."/>
        </authorList>
    </citation>
    <scope>NUCLEOTIDE SEQUENCE [LARGE SCALE GENOMIC DNA]</scope>
    <source>
        <strain evidence="2 3">DSM 14566</strain>
    </source>
</reference>
<dbReference type="Proteomes" id="UP001519290">
    <property type="component" value="Unassembled WGS sequence"/>
</dbReference>
<feature type="region of interest" description="Disordered" evidence="1">
    <location>
        <begin position="1"/>
        <end position="71"/>
    </location>
</feature>
<organism evidence="2 3">
    <name type="scientific">Brachybacterium sacelli</name>
    <dbReference type="NCBI Taxonomy" id="173364"/>
    <lineage>
        <taxon>Bacteria</taxon>
        <taxon>Bacillati</taxon>
        <taxon>Actinomycetota</taxon>
        <taxon>Actinomycetes</taxon>
        <taxon>Micrococcales</taxon>
        <taxon>Dermabacteraceae</taxon>
        <taxon>Brachybacterium</taxon>
    </lineage>
</organism>
<protein>
    <submittedName>
        <fullName evidence="2">Uncharacterized protein</fullName>
    </submittedName>
</protein>
<gene>
    <name evidence="2" type="ORF">JOF43_003910</name>
</gene>
<feature type="compositionally biased region" description="Basic and acidic residues" evidence="1">
    <location>
        <begin position="1"/>
        <end position="18"/>
    </location>
</feature>
<name>A0ABS4X6G2_9MICO</name>
<sequence length="71" mass="8061">MTARRSEDADRDRSRDGADAAAYWTPQRRREARPAPWEKVPSPEPEHEEPEQGEAGTSGEASRKERSPRSK</sequence>